<evidence type="ECO:0000313" key="3">
    <source>
        <dbReference type="Proteomes" id="UP000627838"/>
    </source>
</evidence>
<name>A0ABR9JZA1_9ACTN</name>
<evidence type="ECO:0000313" key="2">
    <source>
        <dbReference type="EMBL" id="MBE1535896.1"/>
    </source>
</evidence>
<keyword evidence="3" id="KW-1185">Reference proteome</keyword>
<dbReference type="RefSeq" id="WP_192762015.1">
    <property type="nucleotide sequence ID" value="NZ_JADBDZ010000001.1"/>
</dbReference>
<dbReference type="Proteomes" id="UP000627838">
    <property type="component" value="Unassembled WGS sequence"/>
</dbReference>
<protein>
    <submittedName>
        <fullName evidence="2">Uncharacterized protein</fullName>
    </submittedName>
</protein>
<reference evidence="2 3" key="1">
    <citation type="submission" date="2020-10" db="EMBL/GenBank/DDBJ databases">
        <title>Sequencing the genomes of 1000 actinobacteria strains.</title>
        <authorList>
            <person name="Klenk H.-P."/>
        </authorList>
    </citation>
    <scope>NUCLEOTIDE SEQUENCE [LARGE SCALE GENOMIC DNA]</scope>
    <source>
        <strain evidence="2 3">DSM 46744</strain>
    </source>
</reference>
<accession>A0ABR9JZA1</accession>
<comment type="caution">
    <text evidence="2">The sequence shown here is derived from an EMBL/GenBank/DDBJ whole genome shotgun (WGS) entry which is preliminary data.</text>
</comment>
<feature type="compositionally biased region" description="Polar residues" evidence="1">
    <location>
        <begin position="1"/>
        <end position="10"/>
    </location>
</feature>
<proteinExistence type="predicted"/>
<evidence type="ECO:0000256" key="1">
    <source>
        <dbReference type="SAM" id="MobiDB-lite"/>
    </source>
</evidence>
<organism evidence="2 3">
    <name type="scientific">Actinomadura algeriensis</name>
    <dbReference type="NCBI Taxonomy" id="1679523"/>
    <lineage>
        <taxon>Bacteria</taxon>
        <taxon>Bacillati</taxon>
        <taxon>Actinomycetota</taxon>
        <taxon>Actinomycetes</taxon>
        <taxon>Streptosporangiales</taxon>
        <taxon>Thermomonosporaceae</taxon>
        <taxon>Actinomadura</taxon>
    </lineage>
</organism>
<feature type="region of interest" description="Disordered" evidence="1">
    <location>
        <begin position="1"/>
        <end position="48"/>
    </location>
</feature>
<gene>
    <name evidence="2" type="ORF">H4W34_005729</name>
</gene>
<sequence length="75" mass="8407">MTDANRQGTIRSGAACDSGAVSDPDRDDDKPAVSVVEPHPLTPHERRSYCDDDVNFMWTRRVRPVARTLIREEPA</sequence>
<dbReference type="EMBL" id="JADBDZ010000001">
    <property type="protein sequence ID" value="MBE1535896.1"/>
    <property type="molecule type" value="Genomic_DNA"/>
</dbReference>